<evidence type="ECO:0000313" key="5">
    <source>
        <dbReference type="EnsemblPlants" id="AUR62029465-RA:cds"/>
    </source>
</evidence>
<keyword evidence="2 3" id="KW-0808">Transferase</keyword>
<accession>A0A803MHL3</accession>
<gene>
    <name evidence="5" type="primary">LOC110694777</name>
</gene>
<dbReference type="KEGG" id="cqi:110694777"/>
<dbReference type="RefSeq" id="XP_021727640.1">
    <property type="nucleotide sequence ID" value="XM_021871948.1"/>
</dbReference>
<comment type="similarity">
    <text evidence="1 3">Belongs to the sulfotransferase 1 family.</text>
</comment>
<reference evidence="5" key="2">
    <citation type="submission" date="2021-03" db="UniProtKB">
        <authorList>
            <consortium name="EnsemblPlants"/>
        </authorList>
    </citation>
    <scope>IDENTIFICATION</scope>
</reference>
<dbReference type="SUPFAM" id="SSF52540">
    <property type="entry name" value="P-loop containing nucleoside triphosphate hydrolases"/>
    <property type="match status" value="1"/>
</dbReference>
<feature type="domain" description="Sulfotransferase" evidence="4">
    <location>
        <begin position="1"/>
        <end position="177"/>
    </location>
</feature>
<dbReference type="EC" id="2.8.2.-" evidence="3"/>
<evidence type="ECO:0000313" key="6">
    <source>
        <dbReference type="Proteomes" id="UP000596660"/>
    </source>
</evidence>
<dbReference type="EnsemblPlants" id="AUR62029465-RA">
    <property type="protein sequence ID" value="AUR62029465-RA:cds"/>
    <property type="gene ID" value="AUR62029465"/>
</dbReference>
<protein>
    <recommendedName>
        <fullName evidence="3">Sulfotransferase</fullName>
        <ecNumber evidence="3">2.8.2.-</ecNumber>
    </recommendedName>
</protein>
<dbReference type="Gramene" id="AUR62029465-RA">
    <property type="protein sequence ID" value="AUR62029465-RA:cds"/>
    <property type="gene ID" value="AUR62029465"/>
</dbReference>
<dbReference type="Gene3D" id="3.40.50.300">
    <property type="entry name" value="P-loop containing nucleotide triphosphate hydrolases"/>
    <property type="match status" value="1"/>
</dbReference>
<dbReference type="InterPro" id="IPR027417">
    <property type="entry name" value="P-loop_NTPase"/>
</dbReference>
<dbReference type="Pfam" id="PF00685">
    <property type="entry name" value="Sulfotransfer_1"/>
    <property type="match status" value="1"/>
</dbReference>
<dbReference type="OrthoDB" id="205623at2759"/>
<evidence type="ECO:0000259" key="4">
    <source>
        <dbReference type="Pfam" id="PF00685"/>
    </source>
</evidence>
<dbReference type="GeneID" id="110694777"/>
<reference evidence="5" key="1">
    <citation type="journal article" date="2017" name="Nature">
        <title>The genome of Chenopodium quinoa.</title>
        <authorList>
            <person name="Jarvis D.E."/>
            <person name="Ho Y.S."/>
            <person name="Lightfoot D.J."/>
            <person name="Schmoeckel S.M."/>
            <person name="Li B."/>
            <person name="Borm T.J.A."/>
            <person name="Ohyanagi H."/>
            <person name="Mineta K."/>
            <person name="Michell C.T."/>
            <person name="Saber N."/>
            <person name="Kharbatia N.M."/>
            <person name="Rupper R.R."/>
            <person name="Sharp A.R."/>
            <person name="Dally N."/>
            <person name="Boughton B.A."/>
            <person name="Woo Y.H."/>
            <person name="Gao G."/>
            <person name="Schijlen E.G.W.M."/>
            <person name="Guo X."/>
            <person name="Momin A.A."/>
            <person name="Negrao S."/>
            <person name="Al-Babili S."/>
            <person name="Gehring C."/>
            <person name="Roessner U."/>
            <person name="Jung C."/>
            <person name="Murphy K."/>
            <person name="Arold S.T."/>
            <person name="Gojobori T."/>
            <person name="van der Linden C.G."/>
            <person name="van Loo E.N."/>
            <person name="Jellen E.N."/>
            <person name="Maughan P.J."/>
            <person name="Tester M."/>
        </authorList>
    </citation>
    <scope>NUCLEOTIDE SEQUENCE [LARGE SCALE GENOMIC DNA]</scope>
    <source>
        <strain evidence="5">cv. PI 614886</strain>
    </source>
</reference>
<evidence type="ECO:0000256" key="2">
    <source>
        <dbReference type="ARBA" id="ARBA00022679"/>
    </source>
</evidence>
<dbReference type="OMA" id="HRRMENM"/>
<evidence type="ECO:0000256" key="3">
    <source>
        <dbReference type="RuleBase" id="RU361155"/>
    </source>
</evidence>
<proteinExistence type="inferred from homology"/>
<dbReference type="Proteomes" id="UP000596660">
    <property type="component" value="Unplaced"/>
</dbReference>
<dbReference type="InterPro" id="IPR000863">
    <property type="entry name" value="Sulfotransferase_dom"/>
</dbReference>
<keyword evidence="6" id="KW-1185">Reference proteome</keyword>
<sequence length="182" mass="21188">MPYASLPESLKASTCKILYISRNPLDTLVSHWHFYPNILKRVTKDENFQPHNIEDYFEDFCQGNVLDGPFFDHVLGYWKQSLEHPNKVLFLKYEDLKENPSFYLKKLAEFIGMPFSHQEESKGVIKDITELCSINNLKELEVNKSGSLDNFMENKMLFRDGAVGGWTRYLSDSVAGRRKKLI</sequence>
<dbReference type="PANTHER" id="PTHR11783">
    <property type="entry name" value="SULFOTRANSFERASE SULT"/>
    <property type="match status" value="1"/>
</dbReference>
<dbReference type="AlphaFoldDB" id="A0A803MHL3"/>
<evidence type="ECO:0000256" key="1">
    <source>
        <dbReference type="ARBA" id="ARBA00005771"/>
    </source>
</evidence>
<name>A0A803MHL3_CHEQI</name>
<dbReference type="GO" id="GO:0008146">
    <property type="term" value="F:sulfotransferase activity"/>
    <property type="evidence" value="ECO:0007669"/>
    <property type="project" value="InterPro"/>
</dbReference>
<organism evidence="5 6">
    <name type="scientific">Chenopodium quinoa</name>
    <name type="common">Quinoa</name>
    <dbReference type="NCBI Taxonomy" id="63459"/>
    <lineage>
        <taxon>Eukaryota</taxon>
        <taxon>Viridiplantae</taxon>
        <taxon>Streptophyta</taxon>
        <taxon>Embryophyta</taxon>
        <taxon>Tracheophyta</taxon>
        <taxon>Spermatophyta</taxon>
        <taxon>Magnoliopsida</taxon>
        <taxon>eudicotyledons</taxon>
        <taxon>Gunneridae</taxon>
        <taxon>Pentapetalae</taxon>
        <taxon>Caryophyllales</taxon>
        <taxon>Chenopodiaceae</taxon>
        <taxon>Chenopodioideae</taxon>
        <taxon>Atripliceae</taxon>
        <taxon>Chenopodium</taxon>
    </lineage>
</organism>